<dbReference type="STRING" id="408657.SAMN04487995_4316"/>
<dbReference type="AlphaFoldDB" id="A0A1H6YCE9"/>
<name>A0A1H6YCE9_9BACT</name>
<dbReference type="Pfam" id="PF05168">
    <property type="entry name" value="HEPN"/>
    <property type="match status" value="1"/>
</dbReference>
<dbReference type="PROSITE" id="PS50910">
    <property type="entry name" value="HEPN"/>
    <property type="match status" value="1"/>
</dbReference>
<dbReference type="OrthoDB" id="1321649at2"/>
<dbReference type="Gene3D" id="1.20.120.330">
    <property type="entry name" value="Nucleotidyltransferases domain 2"/>
    <property type="match status" value="2"/>
</dbReference>
<accession>A0A1H6YCE9</accession>
<dbReference type="RefSeq" id="WP_090338285.1">
    <property type="nucleotide sequence ID" value="NZ_FNXY01000006.1"/>
</dbReference>
<protein>
    <submittedName>
        <fullName evidence="2">HEPN domain-containing protein</fullName>
    </submittedName>
</protein>
<keyword evidence="3" id="KW-1185">Reference proteome</keyword>
<feature type="domain" description="HEPN" evidence="1">
    <location>
        <begin position="137"/>
        <end position="261"/>
    </location>
</feature>
<proteinExistence type="predicted"/>
<dbReference type="EMBL" id="FNXY01000006">
    <property type="protein sequence ID" value="SEJ34425.1"/>
    <property type="molecule type" value="Genomic_DNA"/>
</dbReference>
<gene>
    <name evidence="2" type="ORF">SAMN04487995_4316</name>
</gene>
<evidence type="ECO:0000313" key="3">
    <source>
        <dbReference type="Proteomes" id="UP000199532"/>
    </source>
</evidence>
<dbReference type="SUPFAM" id="SSF81593">
    <property type="entry name" value="Nucleotidyltransferase substrate binding subunit/domain"/>
    <property type="match status" value="1"/>
</dbReference>
<dbReference type="InterPro" id="IPR007842">
    <property type="entry name" value="HEPN_dom"/>
</dbReference>
<evidence type="ECO:0000259" key="1">
    <source>
        <dbReference type="PROSITE" id="PS50910"/>
    </source>
</evidence>
<sequence length="568" mass="65268">MEKLETNRTETGSLKGIIGQIIALVDVERIYVHKNEKEEICHTVLTILIANTCTKSPAELLPLVNILFNEQHELRFTLHPAHQIKDAISKGNLYFYNICTEANLRYGKAGSDYELISTSLNRHEMLGNARKQYDLEEEKIKAFVSGADFYLEKENYAQSAFMLHQAIELNYRAIEHFITGKSKITHSIKAHQKYLEPYCTELSNIFLADFERDMELLRLLDDAYLAVRYENSYQINKQDLSALRVKASEVKLAALKTYQQILNNFQPSSTVAKLPETVKQQNQKFDDLDVPFSLIEQICGSFDVERIYCFGKRTYLASRSNPFYNIPAEHIEKDHYDLVVITSEKATEKASDVQCRINDNSGNLYTALLLAHTKQSFQISLKSNNRFFHNLLLYGVPVYHKKGLTTEPALPEYDPSNTSFHCQMHWHQRYYRGKAFIEAAGSVWDEGEETVALSLLNQGIEQICLGLIYVFLGYRPNQHSLSQLFDLCFNFTPLADSIFPRNTPEDLRIFNMLSKSANHGRFMINVSVDPTDTGLIYRRSKILIEESERLVTEKLNKIKGNQPSSYVL</sequence>
<organism evidence="2 3">
    <name type="scientific">Dyadobacter koreensis</name>
    <dbReference type="NCBI Taxonomy" id="408657"/>
    <lineage>
        <taxon>Bacteria</taxon>
        <taxon>Pseudomonadati</taxon>
        <taxon>Bacteroidota</taxon>
        <taxon>Cytophagia</taxon>
        <taxon>Cytophagales</taxon>
        <taxon>Spirosomataceae</taxon>
        <taxon>Dyadobacter</taxon>
    </lineage>
</organism>
<dbReference type="Proteomes" id="UP000199532">
    <property type="component" value="Unassembled WGS sequence"/>
</dbReference>
<evidence type="ECO:0000313" key="2">
    <source>
        <dbReference type="EMBL" id="SEJ34425.1"/>
    </source>
</evidence>
<reference evidence="2 3" key="1">
    <citation type="submission" date="2016-10" db="EMBL/GenBank/DDBJ databases">
        <authorList>
            <person name="de Groot N.N."/>
        </authorList>
    </citation>
    <scope>NUCLEOTIDE SEQUENCE [LARGE SCALE GENOMIC DNA]</scope>
    <source>
        <strain evidence="2 3">DSM 19938</strain>
    </source>
</reference>